<proteinExistence type="predicted"/>
<dbReference type="AlphaFoldDB" id="A0A1H7MQD5"/>
<dbReference type="STRING" id="190974.SAMN05216439_0047"/>
<sequence length="67" mass="7910">MNLILSNEKDINMKFCPKCMRELKKVFHGEPTTELAIESLENEIIIGNSCMGNYNYYCEYCDEFFQL</sequence>
<dbReference type="OrthoDB" id="375292at2157"/>
<name>A0A1H7MQD5_9EURY</name>
<evidence type="ECO:0000313" key="1">
    <source>
        <dbReference type="EMBL" id="SEL13404.1"/>
    </source>
</evidence>
<evidence type="ECO:0000313" key="2">
    <source>
        <dbReference type="Proteomes" id="UP000199506"/>
    </source>
</evidence>
<protein>
    <submittedName>
        <fullName evidence="1">Uncharacterized protein</fullName>
    </submittedName>
</protein>
<organism evidence="1 2">
    <name type="scientific">Methanobrevibacter gottschalkii</name>
    <dbReference type="NCBI Taxonomy" id="190974"/>
    <lineage>
        <taxon>Archaea</taxon>
        <taxon>Methanobacteriati</taxon>
        <taxon>Methanobacteriota</taxon>
        <taxon>Methanomada group</taxon>
        <taxon>Methanobacteria</taxon>
        <taxon>Methanobacteriales</taxon>
        <taxon>Methanobacteriaceae</taxon>
        <taxon>Methanobrevibacter</taxon>
    </lineage>
</organism>
<accession>A0A1H7MQD5</accession>
<dbReference type="Proteomes" id="UP000199506">
    <property type="component" value="Unassembled WGS sequence"/>
</dbReference>
<dbReference type="RefSeq" id="WP_069572924.1">
    <property type="nucleotide sequence ID" value="NZ_FOAK01000010.1"/>
</dbReference>
<reference evidence="1 2" key="1">
    <citation type="submission" date="2016-10" db="EMBL/GenBank/DDBJ databases">
        <authorList>
            <person name="de Groot N.N."/>
        </authorList>
    </citation>
    <scope>NUCLEOTIDE SEQUENCE [LARGE SCALE GENOMIC DNA]</scope>
    <source>
        <strain evidence="1 2">DSM 11978</strain>
    </source>
</reference>
<gene>
    <name evidence="1" type="ORF">SAMN05216439_0047</name>
</gene>
<dbReference type="EMBL" id="FOAK01000010">
    <property type="protein sequence ID" value="SEL13404.1"/>
    <property type="molecule type" value="Genomic_DNA"/>
</dbReference>